<dbReference type="GO" id="GO:0007059">
    <property type="term" value="P:chromosome segregation"/>
    <property type="evidence" value="ECO:0007669"/>
    <property type="project" value="TreeGrafter"/>
</dbReference>
<dbReference type="AlphaFoldDB" id="A0A1W2DXV0"/>
<gene>
    <name evidence="2" type="ORF">SAMN06295998_11952</name>
</gene>
<protein>
    <submittedName>
        <fullName evidence="2">ParB family protein</fullName>
    </submittedName>
</protein>
<proteinExistence type="predicted"/>
<keyword evidence="3" id="KW-1185">Reference proteome</keyword>
<evidence type="ECO:0000259" key="1">
    <source>
        <dbReference type="SMART" id="SM00470"/>
    </source>
</evidence>
<organism evidence="2 3">
    <name type="scientific">Primorskyibacter flagellatus</name>
    <dbReference type="NCBI Taxonomy" id="1387277"/>
    <lineage>
        <taxon>Bacteria</taxon>
        <taxon>Pseudomonadati</taxon>
        <taxon>Pseudomonadota</taxon>
        <taxon>Alphaproteobacteria</taxon>
        <taxon>Rhodobacterales</taxon>
        <taxon>Roseobacteraceae</taxon>
        <taxon>Primorskyibacter</taxon>
    </lineage>
</organism>
<reference evidence="2 3" key="1">
    <citation type="submission" date="2017-04" db="EMBL/GenBank/DDBJ databases">
        <authorList>
            <person name="Afonso C.L."/>
            <person name="Miller P.J."/>
            <person name="Scott M.A."/>
            <person name="Spackman E."/>
            <person name="Goraichik I."/>
            <person name="Dimitrov K.M."/>
            <person name="Suarez D.L."/>
            <person name="Swayne D.E."/>
        </authorList>
    </citation>
    <scope>NUCLEOTIDE SEQUENCE [LARGE SCALE GENOMIC DNA]</scope>
    <source>
        <strain evidence="2 3">CGMCC 1.12644</strain>
    </source>
</reference>
<dbReference type="Gene3D" id="3.90.1530.30">
    <property type="match status" value="1"/>
</dbReference>
<dbReference type="Gene3D" id="1.10.10.2830">
    <property type="match status" value="1"/>
</dbReference>
<dbReference type="SUPFAM" id="SSF110849">
    <property type="entry name" value="ParB/Sulfiredoxin"/>
    <property type="match status" value="1"/>
</dbReference>
<dbReference type="Pfam" id="PF17762">
    <property type="entry name" value="HTH_ParB"/>
    <property type="match status" value="1"/>
</dbReference>
<dbReference type="InterPro" id="IPR003115">
    <property type="entry name" value="ParB_N"/>
</dbReference>
<dbReference type="InterPro" id="IPR041468">
    <property type="entry name" value="HTH_ParB/Spo0J"/>
</dbReference>
<feature type="domain" description="ParB-like N-terminal" evidence="1">
    <location>
        <begin position="13"/>
        <end position="106"/>
    </location>
</feature>
<dbReference type="CDD" id="cd16406">
    <property type="entry name" value="ParB_N_like"/>
    <property type="match status" value="1"/>
</dbReference>
<dbReference type="InterPro" id="IPR036086">
    <property type="entry name" value="ParB/Sulfiredoxin_sf"/>
</dbReference>
<accession>A0A1W2DXV0</accession>
<dbReference type="PANTHER" id="PTHR33375">
    <property type="entry name" value="CHROMOSOME-PARTITIONING PROTEIN PARB-RELATED"/>
    <property type="match status" value="1"/>
</dbReference>
<dbReference type="SMART" id="SM00470">
    <property type="entry name" value="ParB"/>
    <property type="match status" value="1"/>
</dbReference>
<sequence length="607" mass="66909">MTDQSKIIAATDEQIPFADLYLHDMNPRSIVSEDAIEALAENIRQLGLIQNPAGLRDETGKVGIVAGGRRFRALALLQDDPRFQTVTVRMAPDFDTAAFWATSENAQREALHPADEIRDFGAMERRGVTVPAIAVAYGVTEPHVYRRLKLASLPAPVLDALKAGDISLSNAAAFTISEDEANTLAVLEQVRGQNYSEHRIKDMLKPNAVRQTDRRAVFVGLDAYEAAGGRMISDLFAEQTFLDDVALLDELFAAKLDAEAQALTAVGWKWAEASDITYIGWNFIEDRKLDRIYAEEGDLTEAEAERYDELAEMMEADVLDEAGQAEFAALENILAGAFSDEQKAVSGVVIHVDQSGSVQTIEGLITREDRPAAIEAGFLRTSAHKTEAAPKSPISAKLADDLSRIAKGARQHAVLRNPDLLLDLLAYQLSHDLRWNNPLGVSLTDVPNWPTTEAEGYGLDERLTSNPPRDMWQTKDLAASFRAFRKKGAEHVRGELTRFLAAQYRGGDEKLAALVDKETKPSIREVWTPTAENFFKRVGGPYLNDLWCDLLDLAEDHPTATTFAKLKKGEKAEKLESLFGDASMRSALGITDEQAARIDAWLPEGME</sequence>
<evidence type="ECO:0000313" key="2">
    <source>
        <dbReference type="EMBL" id="SMD02321.1"/>
    </source>
</evidence>
<dbReference type="InterPro" id="IPR050336">
    <property type="entry name" value="Chromosome_partition/occlusion"/>
</dbReference>
<dbReference type="PANTHER" id="PTHR33375:SF7">
    <property type="entry name" value="CHROMOSOME 2-PARTITIONING PROTEIN PARB-RELATED"/>
    <property type="match status" value="1"/>
</dbReference>
<dbReference type="OrthoDB" id="9813122at2"/>
<dbReference type="RefSeq" id="WP_084354107.1">
    <property type="nucleotide sequence ID" value="NZ_FWYD01000019.1"/>
</dbReference>
<dbReference type="STRING" id="1387277.SAMN06295998_11952"/>
<dbReference type="EMBL" id="FWYD01000019">
    <property type="protein sequence ID" value="SMD02321.1"/>
    <property type="molecule type" value="Genomic_DNA"/>
</dbReference>
<name>A0A1W2DXV0_9RHOB</name>
<dbReference type="Proteomes" id="UP000192330">
    <property type="component" value="Unassembled WGS sequence"/>
</dbReference>
<dbReference type="GO" id="GO:0005694">
    <property type="term" value="C:chromosome"/>
    <property type="evidence" value="ECO:0007669"/>
    <property type="project" value="TreeGrafter"/>
</dbReference>
<dbReference type="SUPFAM" id="SSF109709">
    <property type="entry name" value="KorB DNA-binding domain-like"/>
    <property type="match status" value="1"/>
</dbReference>
<dbReference type="Pfam" id="PF02195">
    <property type="entry name" value="ParB_N"/>
    <property type="match status" value="1"/>
</dbReference>
<evidence type="ECO:0000313" key="3">
    <source>
        <dbReference type="Proteomes" id="UP000192330"/>
    </source>
</evidence>